<protein>
    <submittedName>
        <fullName evidence="2">RCG36171</fullName>
    </submittedName>
</protein>
<reference evidence="3" key="1">
    <citation type="submission" date="2005-09" db="EMBL/GenBank/DDBJ databases">
        <authorList>
            <person name="Mural R.J."/>
            <person name="Li P.W."/>
            <person name="Adams M.D."/>
            <person name="Amanatides P.G."/>
            <person name="Baden-Tillson H."/>
            <person name="Barnstead M."/>
            <person name="Chin S.H."/>
            <person name="Dew I."/>
            <person name="Evans C.A."/>
            <person name="Ferriera S."/>
            <person name="Flanigan M."/>
            <person name="Fosler C."/>
            <person name="Glodek A."/>
            <person name="Gu Z."/>
            <person name="Holt R.A."/>
            <person name="Jennings D."/>
            <person name="Kraft C.L."/>
            <person name="Lu F."/>
            <person name="Nguyen T."/>
            <person name="Nusskern D.R."/>
            <person name="Pfannkoch C.M."/>
            <person name="Sitter C."/>
            <person name="Sutton G.G."/>
            <person name="Venter J.C."/>
            <person name="Wang Z."/>
            <person name="Woodage T."/>
            <person name="Zheng X.H."/>
            <person name="Zhong F."/>
        </authorList>
    </citation>
    <scope>NUCLEOTIDE SEQUENCE [LARGE SCALE GENOMIC DNA]</scope>
    <source>
        <strain>BN</strain>
        <strain evidence="3">Sprague-Dawley</strain>
    </source>
</reference>
<organism evidence="2 3">
    <name type="scientific">Rattus norvegicus</name>
    <name type="common">Rat</name>
    <dbReference type="NCBI Taxonomy" id="10116"/>
    <lineage>
        <taxon>Eukaryota</taxon>
        <taxon>Metazoa</taxon>
        <taxon>Chordata</taxon>
        <taxon>Craniata</taxon>
        <taxon>Vertebrata</taxon>
        <taxon>Euteleostomi</taxon>
        <taxon>Mammalia</taxon>
        <taxon>Eutheria</taxon>
        <taxon>Euarchontoglires</taxon>
        <taxon>Glires</taxon>
        <taxon>Rodentia</taxon>
        <taxon>Myomorpha</taxon>
        <taxon>Muroidea</taxon>
        <taxon>Muridae</taxon>
        <taxon>Murinae</taxon>
        <taxon>Rattus</taxon>
    </lineage>
</organism>
<gene>
    <name evidence="2" type="ORF">rCG_36171</name>
</gene>
<accession>A6IJG6</accession>
<name>A6IJG6_RAT</name>
<dbReference type="Proteomes" id="UP000234681">
    <property type="component" value="Chromosome 14"/>
</dbReference>
<evidence type="ECO:0000256" key="1">
    <source>
        <dbReference type="SAM" id="MobiDB-lite"/>
    </source>
</evidence>
<evidence type="ECO:0000313" key="2">
    <source>
        <dbReference type="EMBL" id="EDL99879.1"/>
    </source>
</evidence>
<feature type="region of interest" description="Disordered" evidence="1">
    <location>
        <begin position="1"/>
        <end position="39"/>
    </location>
</feature>
<evidence type="ECO:0000313" key="3">
    <source>
        <dbReference type="Proteomes" id="UP000234681"/>
    </source>
</evidence>
<dbReference type="AlphaFoldDB" id="A6IJG6"/>
<dbReference type="EMBL" id="CH473963">
    <property type="protein sequence ID" value="EDL99879.1"/>
    <property type="molecule type" value="Genomic_DNA"/>
</dbReference>
<sequence length="39" mass="4245">MTKNGGTESKAALHPSRVGRTYMRKGSQGLRLALTKDNL</sequence>
<proteinExistence type="predicted"/>